<gene>
    <name evidence="2" type="ORF">GOP47_0019775</name>
</gene>
<comment type="caution">
    <text evidence="2">The sequence shown here is derived from an EMBL/GenBank/DDBJ whole genome shotgun (WGS) entry which is preliminary data.</text>
</comment>
<keyword evidence="1" id="KW-0472">Membrane</keyword>
<reference evidence="2" key="1">
    <citation type="submission" date="2021-01" db="EMBL/GenBank/DDBJ databases">
        <title>Adiantum capillus-veneris genome.</title>
        <authorList>
            <person name="Fang Y."/>
            <person name="Liao Q."/>
        </authorList>
    </citation>
    <scope>NUCLEOTIDE SEQUENCE</scope>
    <source>
        <strain evidence="2">H3</strain>
        <tissue evidence="2">Leaf</tissue>
    </source>
</reference>
<keyword evidence="1" id="KW-0812">Transmembrane</keyword>
<dbReference type="Proteomes" id="UP000886520">
    <property type="component" value="Chromosome 19"/>
</dbReference>
<accession>A0A9D4Z8S9</accession>
<evidence type="ECO:0000313" key="3">
    <source>
        <dbReference type="Proteomes" id="UP000886520"/>
    </source>
</evidence>
<evidence type="ECO:0000313" key="2">
    <source>
        <dbReference type="EMBL" id="KAI5065080.1"/>
    </source>
</evidence>
<protein>
    <submittedName>
        <fullName evidence="2">Uncharacterized protein</fullName>
    </submittedName>
</protein>
<organism evidence="2 3">
    <name type="scientific">Adiantum capillus-veneris</name>
    <name type="common">Maidenhair fern</name>
    <dbReference type="NCBI Taxonomy" id="13818"/>
    <lineage>
        <taxon>Eukaryota</taxon>
        <taxon>Viridiplantae</taxon>
        <taxon>Streptophyta</taxon>
        <taxon>Embryophyta</taxon>
        <taxon>Tracheophyta</taxon>
        <taxon>Polypodiopsida</taxon>
        <taxon>Polypodiidae</taxon>
        <taxon>Polypodiales</taxon>
        <taxon>Pteridineae</taxon>
        <taxon>Pteridaceae</taxon>
        <taxon>Vittarioideae</taxon>
        <taxon>Adiantum</taxon>
    </lineage>
</organism>
<keyword evidence="1" id="KW-1133">Transmembrane helix</keyword>
<sequence>MDEEQADNPLFQYGYAIAAYVSITASISAGSLFSVHNIHDQLYGLDQPGYKRCHHEPVVLLLLHSRAHHRSRRLLC</sequence>
<name>A0A9D4Z8S9_ADICA</name>
<evidence type="ECO:0000256" key="1">
    <source>
        <dbReference type="SAM" id="Phobius"/>
    </source>
</evidence>
<feature type="transmembrane region" description="Helical" evidence="1">
    <location>
        <begin position="12"/>
        <end position="35"/>
    </location>
</feature>
<dbReference type="EMBL" id="JABFUD020000019">
    <property type="protein sequence ID" value="KAI5065080.1"/>
    <property type="molecule type" value="Genomic_DNA"/>
</dbReference>
<dbReference type="AlphaFoldDB" id="A0A9D4Z8S9"/>
<proteinExistence type="predicted"/>
<keyword evidence="3" id="KW-1185">Reference proteome</keyword>